<evidence type="ECO:0000313" key="2">
    <source>
        <dbReference type="EMBL" id="CAF3706867.1"/>
    </source>
</evidence>
<accession>A0A8S2DMR0</accession>
<name>A0A8S2DMR0_9BILA</name>
<dbReference type="PANTHER" id="PTHR21301:SF10">
    <property type="entry name" value="REVERSE TRANSCRIPTASE DOMAIN-CONTAINING PROTEIN"/>
    <property type="match status" value="1"/>
</dbReference>
<dbReference type="AlphaFoldDB" id="A0A8S2DMR0"/>
<protein>
    <submittedName>
        <fullName evidence="1">Uncharacterized protein</fullName>
    </submittedName>
</protein>
<comment type="caution">
    <text evidence="1">The sequence shown here is derived from an EMBL/GenBank/DDBJ whole genome shotgun (WGS) entry which is preliminary data.</text>
</comment>
<evidence type="ECO:0000313" key="1">
    <source>
        <dbReference type="EMBL" id="CAF0930168.1"/>
    </source>
</evidence>
<sequence length="213" mass="24697">MNLKPEQLKAMKKLKEDKEVIVVAAYKGGKAVALDVEDYKKKVKNKLDTDTYQVLRKDPSAHIYKELSKLVTKLKQNSLISKRQAKTFLKQKRLPIVRAQVKVHKAGYPVRCSSLFTSIDKNKALEILKQVLEDDDIWMADSSLTKENKDQINDLVAYLNKIAKNNIQFTSEFENESKLPFLDVLIKVDKEKHKFKATWYRKPTAAKSHYERD</sequence>
<dbReference type="Proteomes" id="UP000677228">
    <property type="component" value="Unassembled WGS sequence"/>
</dbReference>
<evidence type="ECO:0000313" key="3">
    <source>
        <dbReference type="Proteomes" id="UP000677228"/>
    </source>
</evidence>
<dbReference type="EMBL" id="CAJNOK010004224">
    <property type="protein sequence ID" value="CAF0930168.1"/>
    <property type="molecule type" value="Genomic_DNA"/>
</dbReference>
<dbReference type="Proteomes" id="UP000682733">
    <property type="component" value="Unassembled WGS sequence"/>
</dbReference>
<reference evidence="1" key="1">
    <citation type="submission" date="2021-02" db="EMBL/GenBank/DDBJ databases">
        <authorList>
            <person name="Nowell W R."/>
        </authorList>
    </citation>
    <scope>NUCLEOTIDE SEQUENCE</scope>
</reference>
<organism evidence="1 3">
    <name type="scientific">Didymodactylos carnosus</name>
    <dbReference type="NCBI Taxonomy" id="1234261"/>
    <lineage>
        <taxon>Eukaryota</taxon>
        <taxon>Metazoa</taxon>
        <taxon>Spiralia</taxon>
        <taxon>Gnathifera</taxon>
        <taxon>Rotifera</taxon>
        <taxon>Eurotatoria</taxon>
        <taxon>Bdelloidea</taxon>
        <taxon>Philodinida</taxon>
        <taxon>Philodinidae</taxon>
        <taxon>Didymodactylos</taxon>
    </lineage>
</organism>
<dbReference type="EMBL" id="CAJOBA010004226">
    <property type="protein sequence ID" value="CAF3706867.1"/>
    <property type="molecule type" value="Genomic_DNA"/>
</dbReference>
<proteinExistence type="predicted"/>
<gene>
    <name evidence="1" type="ORF">OVA965_LOCUS11104</name>
    <name evidence="2" type="ORF">TMI583_LOCUS11100</name>
</gene>
<dbReference type="PANTHER" id="PTHR21301">
    <property type="entry name" value="REVERSE TRANSCRIPTASE"/>
    <property type="match status" value="1"/>
</dbReference>